<accession>A0A2W6MYS5</accession>
<dbReference type="Pfam" id="PF04402">
    <property type="entry name" value="SIMPL"/>
    <property type="match status" value="1"/>
</dbReference>
<gene>
    <name evidence="1" type="ORF">B6S12_03835</name>
</gene>
<evidence type="ECO:0008006" key="3">
    <source>
        <dbReference type="Google" id="ProtNLM"/>
    </source>
</evidence>
<dbReference type="PANTHER" id="PTHR34387:SF2">
    <property type="entry name" value="SLR1258 PROTEIN"/>
    <property type="match status" value="1"/>
</dbReference>
<dbReference type="PIRSF" id="PIRSF029033">
    <property type="entry name" value="UCP029033"/>
    <property type="match status" value="1"/>
</dbReference>
<dbReference type="PANTHER" id="PTHR34387">
    <property type="entry name" value="SLR1258 PROTEIN"/>
    <property type="match status" value="1"/>
</dbReference>
<dbReference type="OrthoDB" id="9806540at2"/>
<comment type="caution">
    <text evidence="1">The sequence shown here is derived from an EMBL/GenBank/DDBJ whole genome shotgun (WGS) entry which is preliminary data.</text>
</comment>
<dbReference type="InterPro" id="IPR016907">
    <property type="entry name" value="UCP029033"/>
</dbReference>
<proteinExistence type="predicted"/>
<dbReference type="EMBL" id="NBIU01000007">
    <property type="protein sequence ID" value="PZT48468.1"/>
    <property type="molecule type" value="Genomic_DNA"/>
</dbReference>
<protein>
    <recommendedName>
        <fullName evidence="3">SIMPL domain-containing protein</fullName>
    </recommendedName>
</protein>
<dbReference type="InterPro" id="IPR007497">
    <property type="entry name" value="SIMPL/DUF541"/>
</dbReference>
<dbReference type="InterPro" id="IPR052022">
    <property type="entry name" value="26kDa_periplasmic_antigen"/>
</dbReference>
<dbReference type="AlphaFoldDB" id="A0A2W6MYS5"/>
<evidence type="ECO:0000313" key="2">
    <source>
        <dbReference type="Proteomes" id="UP000249746"/>
    </source>
</evidence>
<dbReference type="GO" id="GO:0006974">
    <property type="term" value="P:DNA damage response"/>
    <property type="evidence" value="ECO:0007669"/>
    <property type="project" value="TreeGrafter"/>
</dbReference>
<organism evidence="1 2">
    <name type="scientific">Helicobacter valdiviensis</name>
    <dbReference type="NCBI Taxonomy" id="1458358"/>
    <lineage>
        <taxon>Bacteria</taxon>
        <taxon>Pseudomonadati</taxon>
        <taxon>Campylobacterota</taxon>
        <taxon>Epsilonproteobacteria</taxon>
        <taxon>Campylobacterales</taxon>
        <taxon>Helicobacteraceae</taxon>
        <taxon>Helicobacter</taxon>
    </lineage>
</organism>
<reference evidence="1 2" key="1">
    <citation type="submission" date="2017-03" db="EMBL/GenBank/DDBJ databases">
        <title>Genomic and clinical evidence uncovers the enterohepatic species Helicobacter valdiviensis as a potential human intestinal pathogen.</title>
        <authorList>
            <person name="Fresia P."/>
            <person name="Jara R."/>
            <person name="Sierra R."/>
            <person name="Ferres I."/>
            <person name="Greif G."/>
            <person name="Iraola G."/>
            <person name="Collado L."/>
        </authorList>
    </citation>
    <scope>NUCLEOTIDE SEQUENCE [LARGE SCALE GENOMIC DNA]</scope>
    <source>
        <strain evidence="1 2">WBE14</strain>
    </source>
</reference>
<dbReference type="RefSeq" id="WP_111229496.1">
    <property type="nucleotide sequence ID" value="NZ_NBIU01000007.1"/>
</dbReference>
<name>A0A2W6MYS5_9HELI</name>
<keyword evidence="2" id="KW-1185">Reference proteome</keyword>
<dbReference type="Proteomes" id="UP000249746">
    <property type="component" value="Unassembled WGS sequence"/>
</dbReference>
<sequence>MGKLSAGILGIFLLLSSVVFVYGIGKIAFEFREKERSVVVKGLSQKEVNADVMILPIQFSKTNNDLNALYRDLDQDSKKLMDFLVKNGIQSSEITLKTPVVTDRLGNMYGEDKNVTYRYLGTGKVLLYTKQVELGREILTKLAELGKEGIIIKINDYEVEYLYTKLNELKPQMIEEATINAREVANKFAQDSKSTLGKIKSATQGQFSITNRDNNTPYVKSVRVVSTIEYYLKD</sequence>
<evidence type="ECO:0000313" key="1">
    <source>
        <dbReference type="EMBL" id="PZT48468.1"/>
    </source>
</evidence>